<feature type="non-terminal residue" evidence="1">
    <location>
        <position position="115"/>
    </location>
</feature>
<dbReference type="Proteomes" id="UP000298030">
    <property type="component" value="Unassembled WGS sequence"/>
</dbReference>
<comment type="caution">
    <text evidence="1">The sequence shown here is derived from an EMBL/GenBank/DDBJ whole genome shotgun (WGS) entry which is preliminary data.</text>
</comment>
<protein>
    <submittedName>
        <fullName evidence="1">Uncharacterized protein</fullName>
    </submittedName>
</protein>
<evidence type="ECO:0000313" key="1">
    <source>
        <dbReference type="EMBL" id="TEB27093.1"/>
    </source>
</evidence>
<accession>A0A4Y7SZ02</accession>
<reference evidence="1 2" key="1">
    <citation type="journal article" date="2019" name="Nat. Ecol. Evol.">
        <title>Megaphylogeny resolves global patterns of mushroom evolution.</title>
        <authorList>
            <person name="Varga T."/>
            <person name="Krizsan K."/>
            <person name="Foldi C."/>
            <person name="Dima B."/>
            <person name="Sanchez-Garcia M."/>
            <person name="Sanchez-Ramirez S."/>
            <person name="Szollosi G.J."/>
            <person name="Szarkandi J.G."/>
            <person name="Papp V."/>
            <person name="Albert L."/>
            <person name="Andreopoulos W."/>
            <person name="Angelini C."/>
            <person name="Antonin V."/>
            <person name="Barry K.W."/>
            <person name="Bougher N.L."/>
            <person name="Buchanan P."/>
            <person name="Buyck B."/>
            <person name="Bense V."/>
            <person name="Catcheside P."/>
            <person name="Chovatia M."/>
            <person name="Cooper J."/>
            <person name="Damon W."/>
            <person name="Desjardin D."/>
            <person name="Finy P."/>
            <person name="Geml J."/>
            <person name="Haridas S."/>
            <person name="Hughes K."/>
            <person name="Justo A."/>
            <person name="Karasinski D."/>
            <person name="Kautmanova I."/>
            <person name="Kiss B."/>
            <person name="Kocsube S."/>
            <person name="Kotiranta H."/>
            <person name="LaButti K.M."/>
            <person name="Lechner B.E."/>
            <person name="Liimatainen K."/>
            <person name="Lipzen A."/>
            <person name="Lukacs Z."/>
            <person name="Mihaltcheva S."/>
            <person name="Morgado L.N."/>
            <person name="Niskanen T."/>
            <person name="Noordeloos M.E."/>
            <person name="Ohm R.A."/>
            <person name="Ortiz-Santana B."/>
            <person name="Ovrebo C."/>
            <person name="Racz N."/>
            <person name="Riley R."/>
            <person name="Savchenko A."/>
            <person name="Shiryaev A."/>
            <person name="Soop K."/>
            <person name="Spirin V."/>
            <person name="Szebenyi C."/>
            <person name="Tomsovsky M."/>
            <person name="Tulloss R.E."/>
            <person name="Uehling J."/>
            <person name="Grigoriev I.V."/>
            <person name="Vagvolgyi C."/>
            <person name="Papp T."/>
            <person name="Martin F.M."/>
            <person name="Miettinen O."/>
            <person name="Hibbett D.S."/>
            <person name="Nagy L.G."/>
        </authorList>
    </citation>
    <scope>NUCLEOTIDE SEQUENCE [LARGE SCALE GENOMIC DNA]</scope>
    <source>
        <strain evidence="1 2">FP101781</strain>
    </source>
</reference>
<organism evidence="1 2">
    <name type="scientific">Coprinellus micaceus</name>
    <name type="common">Glistening ink-cap mushroom</name>
    <name type="synonym">Coprinus micaceus</name>
    <dbReference type="NCBI Taxonomy" id="71717"/>
    <lineage>
        <taxon>Eukaryota</taxon>
        <taxon>Fungi</taxon>
        <taxon>Dikarya</taxon>
        <taxon>Basidiomycota</taxon>
        <taxon>Agaricomycotina</taxon>
        <taxon>Agaricomycetes</taxon>
        <taxon>Agaricomycetidae</taxon>
        <taxon>Agaricales</taxon>
        <taxon>Agaricineae</taxon>
        <taxon>Psathyrellaceae</taxon>
        <taxon>Coprinellus</taxon>
    </lineage>
</organism>
<sequence length="115" mass="12332">MVQLGVRLASLIVRVVYSIKIGPHSLLFPGHKHVLEKIPRDLPASLNVAHAQASAIWHSGSSLGKVNARVLEMVMEVAPTRLGMTETGGWTPLALWPRTGGYCVCSNGGCPGRHD</sequence>
<name>A0A4Y7SZ02_COPMI</name>
<gene>
    <name evidence="1" type="ORF">FA13DRAFT_1736896</name>
</gene>
<evidence type="ECO:0000313" key="2">
    <source>
        <dbReference type="Proteomes" id="UP000298030"/>
    </source>
</evidence>
<keyword evidence="2" id="KW-1185">Reference proteome</keyword>
<dbReference type="AlphaFoldDB" id="A0A4Y7SZ02"/>
<proteinExistence type="predicted"/>
<dbReference type="EMBL" id="QPFP01000043">
    <property type="protein sequence ID" value="TEB27093.1"/>
    <property type="molecule type" value="Genomic_DNA"/>
</dbReference>